<name>A0A5N6KT31_9ROSI</name>
<dbReference type="Gene3D" id="1.10.510.10">
    <property type="entry name" value="Transferase(Phosphotransferase) domain 1"/>
    <property type="match status" value="1"/>
</dbReference>
<dbReference type="PROSITE" id="PS50011">
    <property type="entry name" value="PROTEIN_KINASE_DOM"/>
    <property type="match status" value="1"/>
</dbReference>
<evidence type="ECO:0000259" key="2">
    <source>
        <dbReference type="PROSITE" id="PS50011"/>
    </source>
</evidence>
<dbReference type="Pfam" id="PF00069">
    <property type="entry name" value="Pkinase"/>
    <property type="match status" value="1"/>
</dbReference>
<keyword evidence="4" id="KW-1185">Reference proteome</keyword>
<dbReference type="GO" id="GO:0004672">
    <property type="term" value="F:protein kinase activity"/>
    <property type="evidence" value="ECO:0007669"/>
    <property type="project" value="InterPro"/>
</dbReference>
<protein>
    <recommendedName>
        <fullName evidence="2">Protein kinase domain-containing protein</fullName>
    </recommendedName>
</protein>
<proteinExistence type="predicted"/>
<dbReference type="GO" id="GO:0005524">
    <property type="term" value="F:ATP binding"/>
    <property type="evidence" value="ECO:0007669"/>
    <property type="project" value="InterPro"/>
</dbReference>
<feature type="domain" description="Protein kinase" evidence="2">
    <location>
        <begin position="144"/>
        <end position="491"/>
    </location>
</feature>
<dbReference type="SUPFAM" id="SSF56112">
    <property type="entry name" value="Protein kinase-like (PK-like)"/>
    <property type="match status" value="1"/>
</dbReference>
<organism evidence="3 4">
    <name type="scientific">Carpinus fangiana</name>
    <dbReference type="NCBI Taxonomy" id="176857"/>
    <lineage>
        <taxon>Eukaryota</taxon>
        <taxon>Viridiplantae</taxon>
        <taxon>Streptophyta</taxon>
        <taxon>Embryophyta</taxon>
        <taxon>Tracheophyta</taxon>
        <taxon>Spermatophyta</taxon>
        <taxon>Magnoliopsida</taxon>
        <taxon>eudicotyledons</taxon>
        <taxon>Gunneridae</taxon>
        <taxon>Pentapetalae</taxon>
        <taxon>rosids</taxon>
        <taxon>fabids</taxon>
        <taxon>Fagales</taxon>
        <taxon>Betulaceae</taxon>
        <taxon>Carpinus</taxon>
    </lineage>
</organism>
<accession>A0A5N6KT31</accession>
<gene>
    <name evidence="3" type="ORF">FH972_022614</name>
</gene>
<dbReference type="InterPro" id="IPR011009">
    <property type="entry name" value="Kinase-like_dom_sf"/>
</dbReference>
<dbReference type="Proteomes" id="UP000327013">
    <property type="component" value="Unassembled WGS sequence"/>
</dbReference>
<dbReference type="AlphaFoldDB" id="A0A5N6KT31"/>
<dbReference type="PANTHER" id="PTHR37542:SF3">
    <property type="entry name" value="PRION-INHIBITION AND PROPAGATION HELO DOMAIN-CONTAINING PROTEIN"/>
    <property type="match status" value="1"/>
</dbReference>
<dbReference type="PANTHER" id="PTHR37542">
    <property type="entry name" value="HELO DOMAIN-CONTAINING PROTEIN-RELATED"/>
    <property type="match status" value="1"/>
</dbReference>
<feature type="region of interest" description="Disordered" evidence="1">
    <location>
        <begin position="184"/>
        <end position="203"/>
    </location>
</feature>
<reference evidence="3 4" key="1">
    <citation type="submission" date="2019-06" db="EMBL/GenBank/DDBJ databases">
        <title>A chromosomal-level reference genome of Carpinus fangiana (Coryloideae, Betulaceae).</title>
        <authorList>
            <person name="Yang X."/>
            <person name="Wang Z."/>
            <person name="Zhang L."/>
            <person name="Hao G."/>
            <person name="Liu J."/>
            <person name="Yang Y."/>
        </authorList>
    </citation>
    <scope>NUCLEOTIDE SEQUENCE [LARGE SCALE GENOMIC DNA]</scope>
    <source>
        <strain evidence="3">Cfa_2016G</strain>
        <tissue evidence="3">Leaf</tissue>
    </source>
</reference>
<dbReference type="OrthoDB" id="1911848at2759"/>
<dbReference type="EMBL" id="VIBQ01000012">
    <property type="protein sequence ID" value="KAB8343020.1"/>
    <property type="molecule type" value="Genomic_DNA"/>
</dbReference>
<dbReference type="InterPro" id="IPR000719">
    <property type="entry name" value="Prot_kinase_dom"/>
</dbReference>
<evidence type="ECO:0000313" key="3">
    <source>
        <dbReference type="EMBL" id="KAB8343020.1"/>
    </source>
</evidence>
<evidence type="ECO:0000256" key="1">
    <source>
        <dbReference type="SAM" id="MobiDB-lite"/>
    </source>
</evidence>
<evidence type="ECO:0000313" key="4">
    <source>
        <dbReference type="Proteomes" id="UP000327013"/>
    </source>
</evidence>
<comment type="caution">
    <text evidence="3">The sequence shown here is derived from an EMBL/GenBank/DDBJ whole genome shotgun (WGS) entry which is preliminary data.</text>
</comment>
<sequence length="511" mass="57436">MAEAMGVAGLALAIPGVVSTMVTLVQAMLSRFQDAQAFDSQLAKYQKIGINLSQGLMKTQLELAARAAANPKVSEGLKIALDDCFRDLADAVVVADKQLEQSFARSTGTAGNLRRTFAGKDIALENAFQHISAQQDRFLSLATYLHIVQSGSSTFALTLQEFRLHGRKEWLPISDISICGATEEREGRLQRNASETTEEPERRLQRDIQVIVEERDYHKNQKDDVERDIISLLQLLEKTLAPDQSGIPRCLGYQQHKRDDVFELIFEVPNPSHFQSLSHAINQKQTTKPLLPRRVEICKSLCAAVLSVHRSGLVHKNLRPRAILLSSTTSEKTRVYLTDWTRVRTIQSQSSRIGEHKWHRALYQHPRRMGVHVEHSYRCAHDIYSLGVCLLEILLWVPFVAVDSELNRIMGSDLKQLIGNLARQQELAERYLQDESTMTRNGDNVRAAYLELARTTLHGINSHASEAVIKCFDFAAAEHQSYEDDSSEEVVSKIVDDLNKASLEQTGQSNN</sequence>